<dbReference type="Proteomes" id="UP000662770">
    <property type="component" value="Chromosome"/>
</dbReference>
<dbReference type="SUPFAM" id="SSF82861">
    <property type="entry name" value="Mechanosensitive channel protein MscS (YggB), transmembrane region"/>
    <property type="match status" value="1"/>
</dbReference>
<evidence type="ECO:0000313" key="11">
    <source>
        <dbReference type="EMBL" id="QSX32842.1"/>
    </source>
</evidence>
<comment type="function">
    <text evidence="7">Mechanosensitive channel that participates in the regulation of osmotic pressure changes within the cell, opening in response to stretch forces in the membrane lipid bilayer, without the need for other proteins. Contributes to normal resistance to hypoosmotic shock. Forms an ion channel of 1.0 nanosiemens conductance with a slight preference for anions.</text>
</comment>
<feature type="transmembrane region" description="Helical" evidence="7">
    <location>
        <begin position="57"/>
        <end position="77"/>
    </location>
</feature>
<gene>
    <name evidence="11" type="ORF">JYB87_13970</name>
</gene>
<protein>
    <recommendedName>
        <fullName evidence="7">Small-conductance mechanosensitive channel</fullName>
    </recommendedName>
</protein>
<evidence type="ECO:0000259" key="9">
    <source>
        <dbReference type="Pfam" id="PF21082"/>
    </source>
</evidence>
<feature type="domain" description="Mechanosensitive ion channel MscS" evidence="8">
    <location>
        <begin position="104"/>
        <end position="169"/>
    </location>
</feature>
<evidence type="ECO:0000256" key="6">
    <source>
        <dbReference type="ARBA" id="ARBA00023136"/>
    </source>
</evidence>
<evidence type="ECO:0000256" key="3">
    <source>
        <dbReference type="ARBA" id="ARBA00022475"/>
    </source>
</evidence>
<evidence type="ECO:0000259" key="8">
    <source>
        <dbReference type="Pfam" id="PF00924"/>
    </source>
</evidence>
<keyword evidence="12" id="KW-1185">Reference proteome</keyword>
<dbReference type="RefSeq" id="WP_207354082.1">
    <property type="nucleotide sequence ID" value="NZ_CP071503.1"/>
</dbReference>
<feature type="transmembrane region" description="Helical" evidence="7">
    <location>
        <begin position="15"/>
        <end position="36"/>
    </location>
</feature>
<keyword evidence="5 7" id="KW-1133">Transmembrane helix</keyword>
<name>A0ABX7QPA3_9GAMM</name>
<evidence type="ECO:0000256" key="1">
    <source>
        <dbReference type="ARBA" id="ARBA00004651"/>
    </source>
</evidence>
<keyword evidence="4 7" id="KW-0812">Transmembrane</keyword>
<dbReference type="SUPFAM" id="SSF50182">
    <property type="entry name" value="Sm-like ribonucleoproteins"/>
    <property type="match status" value="1"/>
</dbReference>
<evidence type="ECO:0000256" key="4">
    <source>
        <dbReference type="ARBA" id="ARBA00022692"/>
    </source>
</evidence>
<evidence type="ECO:0000313" key="12">
    <source>
        <dbReference type="Proteomes" id="UP000662770"/>
    </source>
</evidence>
<comment type="subcellular location">
    <subcellularLocation>
        <location evidence="7">Cell inner membrane</location>
        <topology evidence="7">Multi-pass membrane protein</topology>
    </subcellularLocation>
    <subcellularLocation>
        <location evidence="1">Cell membrane</location>
        <topology evidence="1">Multi-pass membrane protein</topology>
    </subcellularLocation>
</comment>
<reference evidence="11 12" key="1">
    <citation type="submission" date="2021-03" db="EMBL/GenBank/DDBJ databases">
        <title>Novel species identification of genus Shewanella.</title>
        <authorList>
            <person name="Liu G."/>
            <person name="Zhang Q."/>
        </authorList>
    </citation>
    <scope>NUCLEOTIDE SEQUENCE [LARGE SCALE GENOMIC DNA]</scope>
    <source>
        <strain evidence="11 12">FJAT-51800</strain>
    </source>
</reference>
<organism evidence="11 12">
    <name type="scientific">Shewanella avicenniae</name>
    <dbReference type="NCBI Taxonomy" id="2814294"/>
    <lineage>
        <taxon>Bacteria</taxon>
        <taxon>Pseudomonadati</taxon>
        <taxon>Pseudomonadota</taxon>
        <taxon>Gammaproteobacteria</taxon>
        <taxon>Alteromonadales</taxon>
        <taxon>Shewanellaceae</taxon>
        <taxon>Shewanella</taxon>
    </lineage>
</organism>
<dbReference type="Pfam" id="PF21082">
    <property type="entry name" value="MS_channel_3rd"/>
    <property type="match status" value="1"/>
</dbReference>
<dbReference type="EMBL" id="CP071503">
    <property type="protein sequence ID" value="QSX32842.1"/>
    <property type="molecule type" value="Genomic_DNA"/>
</dbReference>
<sequence>MENLQSYIEQLPDLVMAYGLKVVLALIIFFIGKYLAALAKRITVNVLSRKLDKTVSFFVANLAWAVVFTFTIIATLGQLGIQTASLVAVLGAAGLAVGLALQGSLSNFASGVLLVMFRPCKAGDYIEAAGVAGTVDEITIFATRLKTPDNKVITVPNSSLMNGSIVNYSAMPTRRLDLVIGISYDADIRKAKQLLIDILENHEKVLKDPAYTVGLNDLADSSINFVVRPWVNSADFLATRFDLLEKIKLTFDENDIGIPYPQMDIHVKELPAVSK</sequence>
<keyword evidence="7" id="KW-0407">Ion channel</keyword>
<dbReference type="InterPro" id="IPR049278">
    <property type="entry name" value="MS_channel_C"/>
</dbReference>
<keyword evidence="7" id="KW-0406">Ion transport</keyword>
<proteinExistence type="inferred from homology"/>
<evidence type="ECO:0000256" key="2">
    <source>
        <dbReference type="ARBA" id="ARBA00008017"/>
    </source>
</evidence>
<comment type="similarity">
    <text evidence="2 7">Belongs to the MscS (TC 1.A.23) family.</text>
</comment>
<dbReference type="InterPro" id="IPR011014">
    <property type="entry name" value="MscS_channel_TM-2"/>
</dbReference>
<keyword evidence="6 7" id="KW-0472">Membrane</keyword>
<evidence type="ECO:0000259" key="10">
    <source>
        <dbReference type="Pfam" id="PF21088"/>
    </source>
</evidence>
<evidence type="ECO:0000256" key="7">
    <source>
        <dbReference type="RuleBase" id="RU369025"/>
    </source>
</evidence>
<dbReference type="Pfam" id="PF05552">
    <property type="entry name" value="MS_channel_1st_1"/>
    <property type="match status" value="1"/>
</dbReference>
<dbReference type="InterPro" id="IPR008910">
    <property type="entry name" value="MSC_TM_helix"/>
</dbReference>
<keyword evidence="7" id="KW-0997">Cell inner membrane</keyword>
<dbReference type="Gene3D" id="3.30.70.100">
    <property type="match status" value="1"/>
</dbReference>
<dbReference type="Pfam" id="PF00924">
    <property type="entry name" value="MS_channel_2nd"/>
    <property type="match status" value="1"/>
</dbReference>
<comment type="subunit">
    <text evidence="7">Homoheptamer.</text>
</comment>
<dbReference type="InterPro" id="IPR006685">
    <property type="entry name" value="MscS_channel_2nd"/>
</dbReference>
<dbReference type="InterPro" id="IPR023408">
    <property type="entry name" value="MscS_beta-dom_sf"/>
</dbReference>
<dbReference type="Pfam" id="PF21088">
    <property type="entry name" value="MS_channel_1st"/>
    <property type="match status" value="1"/>
</dbReference>
<dbReference type="InterPro" id="IPR011066">
    <property type="entry name" value="MscS_channel_C_sf"/>
</dbReference>
<dbReference type="InterPro" id="IPR049142">
    <property type="entry name" value="MS_channel_1st"/>
</dbReference>
<feature type="domain" description="Mechanosensitive ion channel transmembrane helices 2/3" evidence="10">
    <location>
        <begin position="66"/>
        <end position="102"/>
    </location>
</feature>
<dbReference type="Gene3D" id="2.30.30.60">
    <property type="match status" value="1"/>
</dbReference>
<dbReference type="PANTHER" id="PTHR30221">
    <property type="entry name" value="SMALL-CONDUCTANCE MECHANOSENSITIVE CHANNEL"/>
    <property type="match status" value="1"/>
</dbReference>
<dbReference type="InterPro" id="IPR045275">
    <property type="entry name" value="MscS_archaea/bacteria_type"/>
</dbReference>
<dbReference type="PANTHER" id="PTHR30221:SF1">
    <property type="entry name" value="SMALL-CONDUCTANCE MECHANOSENSITIVE CHANNEL"/>
    <property type="match status" value="1"/>
</dbReference>
<accession>A0ABX7QPA3</accession>
<dbReference type="Gene3D" id="1.10.287.1260">
    <property type="match status" value="1"/>
</dbReference>
<dbReference type="InterPro" id="IPR010920">
    <property type="entry name" value="LSM_dom_sf"/>
</dbReference>
<keyword evidence="7" id="KW-0813">Transport</keyword>
<dbReference type="SUPFAM" id="SSF82689">
    <property type="entry name" value="Mechanosensitive channel protein MscS (YggB), C-terminal domain"/>
    <property type="match status" value="1"/>
</dbReference>
<keyword evidence="3" id="KW-1003">Cell membrane</keyword>
<evidence type="ECO:0000256" key="5">
    <source>
        <dbReference type="ARBA" id="ARBA00022989"/>
    </source>
</evidence>
<comment type="caution">
    <text evidence="7">Lacks conserved residue(s) required for the propagation of feature annotation.</text>
</comment>
<feature type="domain" description="Mechanosensitive ion channel MscS C-terminal" evidence="9">
    <location>
        <begin position="177"/>
        <end position="258"/>
    </location>
</feature>